<dbReference type="CDD" id="cd02933">
    <property type="entry name" value="OYE_like_FMN"/>
    <property type="match status" value="1"/>
</dbReference>
<dbReference type="Gene3D" id="3.20.20.70">
    <property type="entry name" value="Aldolase class I"/>
    <property type="match status" value="1"/>
</dbReference>
<dbReference type="GO" id="GO:0016628">
    <property type="term" value="F:oxidoreductase activity, acting on the CH-CH group of donors, NAD or NADP as acceptor"/>
    <property type="evidence" value="ECO:0007669"/>
    <property type="project" value="UniProtKB-ARBA"/>
</dbReference>
<evidence type="ECO:0000256" key="1">
    <source>
        <dbReference type="ARBA" id="ARBA00001917"/>
    </source>
</evidence>
<dbReference type="GO" id="GO:0010181">
    <property type="term" value="F:FMN binding"/>
    <property type="evidence" value="ECO:0007669"/>
    <property type="project" value="InterPro"/>
</dbReference>
<comment type="cofactor">
    <cofactor evidence="1">
        <name>FMN</name>
        <dbReference type="ChEBI" id="CHEBI:58210"/>
    </cofactor>
</comment>
<proteinExistence type="inferred from homology"/>
<evidence type="ECO:0000313" key="6">
    <source>
        <dbReference type="Proteomes" id="UP000284476"/>
    </source>
</evidence>
<dbReference type="AlphaFoldDB" id="A0A443JG31"/>
<dbReference type="RefSeq" id="WP_128209271.1">
    <property type="nucleotide sequence ID" value="NZ_JBHRSO010000063.1"/>
</dbReference>
<evidence type="ECO:0000259" key="4">
    <source>
        <dbReference type="Pfam" id="PF00724"/>
    </source>
</evidence>
<reference evidence="5 6" key="1">
    <citation type="submission" date="2019-01" db="EMBL/GenBank/DDBJ databases">
        <title>Sinorhodobacter populi sp. nov. isolated from the symptomatic bark tissue of Populus euramericana canker.</title>
        <authorList>
            <person name="Xu G."/>
        </authorList>
    </citation>
    <scope>NUCLEOTIDE SEQUENCE [LARGE SCALE GENOMIC DNA]</scope>
    <source>
        <strain evidence="5 6">SK2B-1</strain>
    </source>
</reference>
<accession>A0A443JG31</accession>
<keyword evidence="3" id="KW-0560">Oxidoreductase</keyword>
<comment type="similarity">
    <text evidence="2">Belongs to the NADH:flavin oxidoreductase/NADH oxidase family.</text>
</comment>
<dbReference type="Pfam" id="PF00724">
    <property type="entry name" value="Oxidored_FMN"/>
    <property type="match status" value="1"/>
</dbReference>
<dbReference type="GO" id="GO:0005829">
    <property type="term" value="C:cytosol"/>
    <property type="evidence" value="ECO:0007669"/>
    <property type="project" value="UniProtKB-ARBA"/>
</dbReference>
<evidence type="ECO:0000313" key="5">
    <source>
        <dbReference type="EMBL" id="RWR19515.1"/>
    </source>
</evidence>
<dbReference type="PANTHER" id="PTHR22893:SF98">
    <property type="entry name" value="OXIDOREDUCTASE"/>
    <property type="match status" value="1"/>
</dbReference>
<dbReference type="PANTHER" id="PTHR22893">
    <property type="entry name" value="NADH OXIDOREDUCTASE-RELATED"/>
    <property type="match status" value="1"/>
</dbReference>
<dbReference type="SUPFAM" id="SSF51395">
    <property type="entry name" value="FMN-linked oxidoreductases"/>
    <property type="match status" value="1"/>
</dbReference>
<evidence type="ECO:0000256" key="3">
    <source>
        <dbReference type="ARBA" id="ARBA00023002"/>
    </source>
</evidence>
<gene>
    <name evidence="5" type="ORF">D2T30_13415</name>
</gene>
<name>A0A443JG31_9RHOB</name>
<dbReference type="InterPro" id="IPR001155">
    <property type="entry name" value="OxRdtase_FMN_N"/>
</dbReference>
<dbReference type="InterPro" id="IPR045247">
    <property type="entry name" value="Oye-like"/>
</dbReference>
<protein>
    <submittedName>
        <fullName evidence="5">Alkene reductase</fullName>
    </submittedName>
</protein>
<sequence>MTLPADAELFSPYDLGSLRLKNRLVMAPMTRSRAVEDNLANPLAATYYAQRAGAGLIISEATQVSPQGVGYIRTPGIHLPEQVAAWREVTKAVHKAGGAIFAQLWHVGRVSHPEFHGGALPVAPSAIAGEGEVYISTGRVPLGVPRALETDEIPGIIEDFRKAALNACEAGFDGVEIHGSSGYLLDQFLRDGSNIRTDQYGGSIENRARFPLEIAAAVAGAIGADRVGYRVGPNLNIHGMKDSDPKATFTYLAGELDKLGLVYLHVAEPIAGPTALPPEVERIAPHLRKVFTRGLILNGGYDVDLGEAAVSSGTADLVAYGVPFLANPDLPERFRQGAALNAPDFTSFYATENGDAVGYIDYPTL</sequence>
<feature type="domain" description="NADH:flavin oxidoreductase/NADH oxidase N-terminal" evidence="4">
    <location>
        <begin position="8"/>
        <end position="340"/>
    </location>
</feature>
<comment type="caution">
    <text evidence="5">The sequence shown here is derived from an EMBL/GenBank/DDBJ whole genome shotgun (WGS) entry which is preliminary data.</text>
</comment>
<dbReference type="Proteomes" id="UP000284476">
    <property type="component" value="Unassembled WGS sequence"/>
</dbReference>
<dbReference type="InterPro" id="IPR013785">
    <property type="entry name" value="Aldolase_TIM"/>
</dbReference>
<dbReference type="FunFam" id="3.20.20.70:FF:000059">
    <property type="entry name" value="N-ethylmaleimide reductase, FMN-linked"/>
    <property type="match status" value="1"/>
</dbReference>
<dbReference type="EMBL" id="SAUZ01000015">
    <property type="protein sequence ID" value="RWR19515.1"/>
    <property type="molecule type" value="Genomic_DNA"/>
</dbReference>
<organism evidence="5 6">
    <name type="scientific">Paenirhodobacter populi</name>
    <dbReference type="NCBI Taxonomy" id="2306993"/>
    <lineage>
        <taxon>Bacteria</taxon>
        <taxon>Pseudomonadati</taxon>
        <taxon>Pseudomonadota</taxon>
        <taxon>Alphaproteobacteria</taxon>
        <taxon>Rhodobacterales</taxon>
        <taxon>Rhodobacter group</taxon>
        <taxon>Paenirhodobacter</taxon>
    </lineage>
</organism>
<evidence type="ECO:0000256" key="2">
    <source>
        <dbReference type="ARBA" id="ARBA00005979"/>
    </source>
</evidence>